<keyword evidence="2" id="KW-1185">Reference proteome</keyword>
<dbReference type="KEGG" id="llu:AKJ09_09300"/>
<protein>
    <submittedName>
        <fullName evidence="1">Uncharacterized protein</fullName>
    </submittedName>
</protein>
<proteinExistence type="predicted"/>
<accession>A0A0K1QAD4</accession>
<sequence>MLEADVDGLWVASADTATIVPAPYSTASQPGAFASFVREHARKVDVEGEGHPC</sequence>
<name>A0A0K1QAD4_9BACT</name>
<gene>
    <name evidence="1" type="ORF">AKJ09_09300</name>
</gene>
<organism evidence="1 2">
    <name type="scientific">Labilithrix luteola</name>
    <dbReference type="NCBI Taxonomy" id="1391654"/>
    <lineage>
        <taxon>Bacteria</taxon>
        <taxon>Pseudomonadati</taxon>
        <taxon>Myxococcota</taxon>
        <taxon>Polyangia</taxon>
        <taxon>Polyangiales</taxon>
        <taxon>Labilitrichaceae</taxon>
        <taxon>Labilithrix</taxon>
    </lineage>
</organism>
<evidence type="ECO:0000313" key="2">
    <source>
        <dbReference type="Proteomes" id="UP000064967"/>
    </source>
</evidence>
<reference evidence="1 2" key="1">
    <citation type="submission" date="2015-08" db="EMBL/GenBank/DDBJ databases">
        <authorList>
            <person name="Babu N.S."/>
            <person name="Beckwith C.J."/>
            <person name="Beseler K.G."/>
            <person name="Brison A."/>
            <person name="Carone J.V."/>
            <person name="Caskin T.P."/>
            <person name="Diamond M."/>
            <person name="Durham M.E."/>
            <person name="Foxe J.M."/>
            <person name="Go M."/>
            <person name="Henderson B.A."/>
            <person name="Jones I.B."/>
            <person name="McGettigan J.A."/>
            <person name="Micheletti S.J."/>
            <person name="Nasrallah M.E."/>
            <person name="Ortiz D."/>
            <person name="Piller C.R."/>
            <person name="Privatt S.R."/>
            <person name="Schneider S.L."/>
            <person name="Sharp S."/>
            <person name="Smith T.C."/>
            <person name="Stanton J.D."/>
            <person name="Ullery H.E."/>
            <person name="Wilson R.J."/>
            <person name="Serrano M.G."/>
            <person name="Buck G."/>
            <person name="Lee V."/>
            <person name="Wang Y."/>
            <person name="Carvalho R."/>
            <person name="Voegtly L."/>
            <person name="Shi R."/>
            <person name="Duckworth R."/>
            <person name="Johnson A."/>
            <person name="Loviza R."/>
            <person name="Walstead R."/>
            <person name="Shah Z."/>
            <person name="Kiflezghi M."/>
            <person name="Wade K."/>
            <person name="Ball S.L."/>
            <person name="Bradley K.W."/>
            <person name="Asai D.J."/>
            <person name="Bowman C.A."/>
            <person name="Russell D.A."/>
            <person name="Pope W.H."/>
            <person name="Jacobs-Sera D."/>
            <person name="Hendrix R.W."/>
            <person name="Hatfull G.F."/>
        </authorList>
    </citation>
    <scope>NUCLEOTIDE SEQUENCE [LARGE SCALE GENOMIC DNA]</scope>
    <source>
        <strain evidence="1 2">DSM 27648</strain>
    </source>
</reference>
<dbReference type="Proteomes" id="UP000064967">
    <property type="component" value="Chromosome"/>
</dbReference>
<dbReference type="EMBL" id="CP012333">
    <property type="protein sequence ID" value="AKV02637.1"/>
    <property type="molecule type" value="Genomic_DNA"/>
</dbReference>
<evidence type="ECO:0000313" key="1">
    <source>
        <dbReference type="EMBL" id="AKV02637.1"/>
    </source>
</evidence>
<dbReference type="AlphaFoldDB" id="A0A0K1QAD4"/>